<name>A0A0F9N5B2_9ZZZZ</name>
<sequence length="420" mass="48776">MKPIKLVNELEVRLNHTSKSEFKEFLLKEIYKLYLKNGQNKPAAGEAATLATELYNNLQKTWSGVKIEWLQQAFGNGINGDYGDFANISYRLMNDWINKFKQSMKREDFAIAEEPMNCNKRSEFILKNRGKLPSINQHQTRKIMKVISLGLGVQSTALYYMSSVGEIPRADVAIFADTGAEKTATLEYYIYLKRWMQKNNGIPIYIANYKNIKEDLIKSQNSTGQRFASIPAFTESGGQLKRQCTSEYKIQQVDKMIREICGLIPHQRYPKTEIWYGISLDEMTRMSIPQQKWKINVYPFIGYLITHDSKQGKISDIRLTRVNIANWYKINNLPMPVKSSCYFCPYQSNKNWRILKETYPDDFNIAAKIDNIMRDSTKRGIHDKIYIHRSLKPLDQIDFSDSQMLLFDVENDECSGNCMI</sequence>
<dbReference type="InterPro" id="IPR014729">
    <property type="entry name" value="Rossmann-like_a/b/a_fold"/>
</dbReference>
<organism evidence="1">
    <name type="scientific">marine sediment metagenome</name>
    <dbReference type="NCBI Taxonomy" id="412755"/>
    <lineage>
        <taxon>unclassified sequences</taxon>
        <taxon>metagenomes</taxon>
        <taxon>ecological metagenomes</taxon>
    </lineage>
</organism>
<reference evidence="1" key="1">
    <citation type="journal article" date="2015" name="Nature">
        <title>Complex archaea that bridge the gap between prokaryotes and eukaryotes.</title>
        <authorList>
            <person name="Spang A."/>
            <person name="Saw J.H."/>
            <person name="Jorgensen S.L."/>
            <person name="Zaremba-Niedzwiedzka K."/>
            <person name="Martijn J."/>
            <person name="Lind A.E."/>
            <person name="van Eijk R."/>
            <person name="Schleper C."/>
            <person name="Guy L."/>
            <person name="Ettema T.J."/>
        </authorList>
    </citation>
    <scope>NUCLEOTIDE SEQUENCE</scope>
</reference>
<dbReference type="AlphaFoldDB" id="A0A0F9N5B2"/>
<evidence type="ECO:0000313" key="1">
    <source>
        <dbReference type="EMBL" id="KKN13184.1"/>
    </source>
</evidence>
<comment type="caution">
    <text evidence="1">The sequence shown here is derived from an EMBL/GenBank/DDBJ whole genome shotgun (WGS) entry which is preliminary data.</text>
</comment>
<proteinExistence type="predicted"/>
<dbReference type="EMBL" id="LAZR01003950">
    <property type="protein sequence ID" value="KKN13184.1"/>
    <property type="molecule type" value="Genomic_DNA"/>
</dbReference>
<protein>
    <recommendedName>
        <fullName evidence="2">Phosphoadenosine phosphosulphate reductase domain-containing protein</fullName>
    </recommendedName>
</protein>
<gene>
    <name evidence="1" type="ORF">LCGC14_1008820</name>
</gene>
<evidence type="ECO:0008006" key="2">
    <source>
        <dbReference type="Google" id="ProtNLM"/>
    </source>
</evidence>
<accession>A0A0F9N5B2</accession>
<dbReference type="Gene3D" id="3.40.50.620">
    <property type="entry name" value="HUPs"/>
    <property type="match status" value="1"/>
</dbReference>